<proteinExistence type="predicted"/>
<dbReference type="GO" id="GO:0008170">
    <property type="term" value="F:N-methyltransferase activity"/>
    <property type="evidence" value="ECO:0007669"/>
    <property type="project" value="InterPro"/>
</dbReference>
<gene>
    <name evidence="3" type="ORF">G1C95_0299</name>
</gene>
<feature type="region of interest" description="Disordered" evidence="1">
    <location>
        <begin position="710"/>
        <end position="729"/>
    </location>
</feature>
<keyword evidence="4" id="KW-1185">Reference proteome</keyword>
<reference evidence="3 4" key="1">
    <citation type="submission" date="2020-02" db="EMBL/GenBank/DDBJ databases">
        <title>Characterization of phylogenetic diversity of novel bifidobacterial species isolated in Czech ZOOs.</title>
        <authorList>
            <person name="Lugli G.A."/>
            <person name="Vera N.B."/>
            <person name="Ventura M."/>
        </authorList>
    </citation>
    <scope>NUCLEOTIDE SEQUENCE [LARGE SCALE GENOMIC DNA]</scope>
    <source>
        <strain evidence="3 4">DSM 109957</strain>
    </source>
</reference>
<dbReference type="Proteomes" id="UP000532194">
    <property type="component" value="Unassembled WGS sequence"/>
</dbReference>
<sequence>MSETKSVSESAAKAQGTANKRSRVLINSSDIAIMAQVSNGAVSNWRKRDERFPQPVEGSKGKPLFDYDEVVAWLASAGKVFTERRFQQQLWTLRESLGDALSPDSATNLIVASLCLKKAAEVFGLGREWAALQAGSQESAINAVSQYVQAVKDADNKQERGPKLTHVLEEWEHLLSNIAPGEIVTVLDSVAECPDDKLAEFADGLLSKSIREAGRAGGEFGFVDSKVSRFIADLAVSGMAVKQQDSYEVYDPVCGISTITTQIAQVADNVSFHEADVNTWAVFIAEARFFLRFGVTVPLRVTQSDCLHHDSYPALKADVVVMEPPFNIQVDDMVSSDPRWRYGLSGRIEFGFGFLQDAIAHLNSNGRAYVATPGGTLSRLGREGDIRRCLIMSGCVEAIIVLPAKLLLNTGIPVFIWVLTTPASQRNVIYMIDCSRPAKTDQQPGLPTNLSNPSREFLDGNVAWKAVPVKDILADSDASLSPVKWLEPASVSASMIAKNSEALSVGIRQTLAKVADASFVLRNLPERLPDMDKLPTVTVQELISQGKAELLIGDCSDIRSSDLPEDAIRPEDVLDDLRRLTSVPQAKGPDGLGARTEPNDILISTLRGIHATLDAVGGHRVSRHVHVLRVVDKSWSPQYLALCVEGMWNTAAQQSPAVRVRPSQMLIPVADAATQHDILRVAEAKKAASLLERLTAEYLENYRNALRYGSDSKTSDTVEAGNGVGKEQA</sequence>
<keyword evidence="3" id="KW-0808">Transferase</keyword>
<dbReference type="InterPro" id="IPR029063">
    <property type="entry name" value="SAM-dependent_MTases_sf"/>
</dbReference>
<evidence type="ECO:0000313" key="3">
    <source>
        <dbReference type="EMBL" id="NMM93114.1"/>
    </source>
</evidence>
<dbReference type="SUPFAM" id="SSF53335">
    <property type="entry name" value="S-adenosyl-L-methionine-dependent methyltransferases"/>
    <property type="match status" value="1"/>
</dbReference>
<dbReference type="Gene3D" id="3.40.50.150">
    <property type="entry name" value="Vaccinia Virus protein VP39"/>
    <property type="match status" value="1"/>
</dbReference>
<feature type="domain" description="DNA methylase adenine-specific" evidence="2">
    <location>
        <begin position="196"/>
        <end position="441"/>
    </location>
</feature>
<protein>
    <submittedName>
        <fullName evidence="3">N-6 DNA Methylase</fullName>
    </submittedName>
</protein>
<dbReference type="GO" id="GO:0003677">
    <property type="term" value="F:DNA binding"/>
    <property type="evidence" value="ECO:0007669"/>
    <property type="project" value="InterPro"/>
</dbReference>
<dbReference type="PANTHER" id="PTHR42998">
    <property type="entry name" value="TYPE I RESTRICTION ENZYME HINDVIIP M PROTEIN-RELATED"/>
    <property type="match status" value="1"/>
</dbReference>
<dbReference type="InterPro" id="IPR003356">
    <property type="entry name" value="DNA_methylase_A-5"/>
</dbReference>
<dbReference type="PANTHER" id="PTHR42998:SF1">
    <property type="entry name" value="TYPE I RESTRICTION ENZYME HINDI METHYLASE SUBUNIT"/>
    <property type="match status" value="1"/>
</dbReference>
<evidence type="ECO:0000259" key="2">
    <source>
        <dbReference type="Pfam" id="PF02384"/>
    </source>
</evidence>
<comment type="caution">
    <text evidence="3">The sequence shown here is derived from an EMBL/GenBank/DDBJ whole genome shotgun (WGS) entry which is preliminary data.</text>
</comment>
<dbReference type="Pfam" id="PF02384">
    <property type="entry name" value="N6_Mtase"/>
    <property type="match status" value="1"/>
</dbReference>
<dbReference type="EMBL" id="JAAIII010000001">
    <property type="protein sequence ID" value="NMM93114.1"/>
    <property type="molecule type" value="Genomic_DNA"/>
</dbReference>
<evidence type="ECO:0000256" key="1">
    <source>
        <dbReference type="SAM" id="MobiDB-lite"/>
    </source>
</evidence>
<name>A0A7Y0EMR2_9BIFI</name>
<dbReference type="RefSeq" id="WP_169171165.1">
    <property type="nucleotide sequence ID" value="NZ_JAAIII010000001.1"/>
</dbReference>
<evidence type="ECO:0000313" key="4">
    <source>
        <dbReference type="Proteomes" id="UP000532194"/>
    </source>
</evidence>
<accession>A0A7Y0EMR2</accession>
<organism evidence="3 4">
    <name type="scientific">Bifidobacterium oedipodis</name>
    <dbReference type="NCBI Taxonomy" id="2675322"/>
    <lineage>
        <taxon>Bacteria</taxon>
        <taxon>Bacillati</taxon>
        <taxon>Actinomycetota</taxon>
        <taxon>Actinomycetes</taxon>
        <taxon>Bifidobacteriales</taxon>
        <taxon>Bifidobacteriaceae</taxon>
        <taxon>Bifidobacterium</taxon>
    </lineage>
</organism>
<dbReference type="InterPro" id="IPR052916">
    <property type="entry name" value="Type-I_RE_MTase_Subunit"/>
</dbReference>
<dbReference type="AlphaFoldDB" id="A0A7Y0EMR2"/>
<keyword evidence="3" id="KW-0489">Methyltransferase</keyword>
<dbReference type="GO" id="GO:0032259">
    <property type="term" value="P:methylation"/>
    <property type="evidence" value="ECO:0007669"/>
    <property type="project" value="UniProtKB-KW"/>
</dbReference>